<evidence type="ECO:0000256" key="3">
    <source>
        <dbReference type="ARBA" id="ARBA00013229"/>
    </source>
</evidence>
<name>A0A4S4CWY2_CAMSN</name>
<evidence type="ECO:0000256" key="4">
    <source>
        <dbReference type="ARBA" id="ARBA00022729"/>
    </source>
</evidence>
<dbReference type="EC" id="3.1.1.11" evidence="3"/>
<gene>
    <name evidence="9" type="ORF">TEA_029905</name>
</gene>
<evidence type="ECO:0000256" key="7">
    <source>
        <dbReference type="SAM" id="SignalP"/>
    </source>
</evidence>
<feature type="domain" description="Pectinesterase inhibitor" evidence="8">
    <location>
        <begin position="36"/>
        <end position="193"/>
    </location>
</feature>
<dbReference type="InterPro" id="IPR006501">
    <property type="entry name" value="Pectinesterase_inhib_dom"/>
</dbReference>
<sequence length="495" mass="54474">MEGSFLSHALTTLFILLQFTAYMPSCLANKPIPTNANTDFIKKSCTITLYPQLCYDSLSIFADKIKTSRKNLATFAISVTLSAAQSASDFVTKLSKSPGLSPVEASALADCVELSGDSVDELSRSLKEIANTNFGDPNFGRQVNDIQTFVSAALTDFGTCFDGISKKASGQVKTKVGTQVLNVEHLASNALAFISSYGTGTTTPRVHQQPEHLLLLLLHHRHREDILTASEVAGYSYGYGFCPQNRSSHFCFPTKGCVVIVFCLLGFPVDSISFCSGKKCFSFCVEICFGLGRYPQEHVGCSCSSDLGSDFAFVFKISSYFLCWPCSLKDCARTTSPVLSWTGGSARLSPPYACKGQNLQVVRMEPPNGIDACQEWISPPFYHWSRWHALQGYHDRPIPWKETELCPTRLRCTTSTPRSTNVARPGMTGRRATPIKQTTLAWSIIVRAIVARSYLPGANLPLNCPLIPSELSVIEITYTIELSHGDYRQYQAERD</sequence>
<evidence type="ECO:0000256" key="1">
    <source>
        <dbReference type="ARBA" id="ARBA00006027"/>
    </source>
</evidence>
<proteinExistence type="inferred from homology"/>
<evidence type="ECO:0000256" key="5">
    <source>
        <dbReference type="ARBA" id="ARBA00023157"/>
    </source>
</evidence>
<comment type="caution">
    <text evidence="9">The sequence shown here is derived from an EMBL/GenBank/DDBJ whole genome shotgun (WGS) entry which is preliminary data.</text>
</comment>
<evidence type="ECO:0000256" key="2">
    <source>
        <dbReference type="ARBA" id="ARBA00007786"/>
    </source>
</evidence>
<dbReference type="PANTHER" id="PTHR31080:SF117">
    <property type="entry name" value="PLANT INVERTASE_PECTIN METHYLESTERASE INHIBITOR SUPERFAMILY PROTEIN"/>
    <property type="match status" value="1"/>
</dbReference>
<dbReference type="SMART" id="SM00856">
    <property type="entry name" value="PMEI"/>
    <property type="match status" value="1"/>
</dbReference>
<evidence type="ECO:0000313" key="9">
    <source>
        <dbReference type="EMBL" id="THF94361.1"/>
    </source>
</evidence>
<dbReference type="GO" id="GO:0004857">
    <property type="term" value="F:enzyme inhibitor activity"/>
    <property type="evidence" value="ECO:0007669"/>
    <property type="project" value="InterPro"/>
</dbReference>
<dbReference type="Pfam" id="PF04043">
    <property type="entry name" value="PMEI"/>
    <property type="match status" value="1"/>
</dbReference>
<feature type="chain" id="PRO_5020413731" description="pectinesterase" evidence="7">
    <location>
        <begin position="29"/>
        <end position="495"/>
    </location>
</feature>
<dbReference type="GO" id="GO:0030599">
    <property type="term" value="F:pectinesterase activity"/>
    <property type="evidence" value="ECO:0007669"/>
    <property type="project" value="UniProtKB-EC"/>
</dbReference>
<keyword evidence="6" id="KW-0325">Glycoprotein</keyword>
<dbReference type="AlphaFoldDB" id="A0A4S4CWY2"/>
<evidence type="ECO:0000259" key="8">
    <source>
        <dbReference type="SMART" id="SM00856"/>
    </source>
</evidence>
<feature type="signal peptide" evidence="7">
    <location>
        <begin position="1"/>
        <end position="28"/>
    </location>
</feature>
<dbReference type="CDD" id="cd15798">
    <property type="entry name" value="PMEI-like_3"/>
    <property type="match status" value="1"/>
</dbReference>
<dbReference type="EMBL" id="SDRB02013699">
    <property type="protein sequence ID" value="THF94361.1"/>
    <property type="molecule type" value="Genomic_DNA"/>
</dbReference>
<protein>
    <recommendedName>
        <fullName evidence="3">pectinesterase</fullName>
        <ecNumber evidence="3">3.1.1.11</ecNumber>
    </recommendedName>
</protein>
<dbReference type="InterPro" id="IPR035513">
    <property type="entry name" value="Invertase/methylesterase_inhib"/>
</dbReference>
<dbReference type="NCBIfam" id="TIGR01614">
    <property type="entry name" value="PME_inhib"/>
    <property type="match status" value="1"/>
</dbReference>
<keyword evidence="10" id="KW-1185">Reference proteome</keyword>
<dbReference type="FunFam" id="1.20.140.40:FF:000010">
    <property type="entry name" value="Pectinesterase"/>
    <property type="match status" value="1"/>
</dbReference>
<dbReference type="InterPro" id="IPR051955">
    <property type="entry name" value="PME_Inhibitor"/>
</dbReference>
<dbReference type="Proteomes" id="UP000306102">
    <property type="component" value="Unassembled WGS sequence"/>
</dbReference>
<reference evidence="9 10" key="1">
    <citation type="journal article" date="2018" name="Proc. Natl. Acad. Sci. U.S.A.">
        <title>Draft genome sequence of Camellia sinensis var. sinensis provides insights into the evolution of the tea genome and tea quality.</title>
        <authorList>
            <person name="Wei C."/>
            <person name="Yang H."/>
            <person name="Wang S."/>
            <person name="Zhao J."/>
            <person name="Liu C."/>
            <person name="Gao L."/>
            <person name="Xia E."/>
            <person name="Lu Y."/>
            <person name="Tai Y."/>
            <person name="She G."/>
            <person name="Sun J."/>
            <person name="Cao H."/>
            <person name="Tong W."/>
            <person name="Gao Q."/>
            <person name="Li Y."/>
            <person name="Deng W."/>
            <person name="Jiang X."/>
            <person name="Wang W."/>
            <person name="Chen Q."/>
            <person name="Zhang S."/>
            <person name="Li H."/>
            <person name="Wu J."/>
            <person name="Wang P."/>
            <person name="Li P."/>
            <person name="Shi C."/>
            <person name="Zheng F."/>
            <person name="Jian J."/>
            <person name="Huang B."/>
            <person name="Shan D."/>
            <person name="Shi M."/>
            <person name="Fang C."/>
            <person name="Yue Y."/>
            <person name="Li F."/>
            <person name="Li D."/>
            <person name="Wei S."/>
            <person name="Han B."/>
            <person name="Jiang C."/>
            <person name="Yin Y."/>
            <person name="Xia T."/>
            <person name="Zhang Z."/>
            <person name="Bennetzen J.L."/>
            <person name="Zhao S."/>
            <person name="Wan X."/>
        </authorList>
    </citation>
    <scope>NUCLEOTIDE SEQUENCE [LARGE SCALE GENOMIC DNA]</scope>
    <source>
        <strain evidence="10">cv. Shuchazao</strain>
        <tissue evidence="9">Leaf</tissue>
    </source>
</reference>
<keyword evidence="4 7" id="KW-0732">Signal</keyword>
<accession>A0A4S4CWY2</accession>
<evidence type="ECO:0000313" key="10">
    <source>
        <dbReference type="Proteomes" id="UP000306102"/>
    </source>
</evidence>
<comment type="similarity">
    <text evidence="2">In the C-terminal section; belongs to the pectinesterase family.</text>
</comment>
<keyword evidence="5" id="KW-1015">Disulfide bond</keyword>
<comment type="similarity">
    <text evidence="1">In the N-terminal section; belongs to the PMEI family.</text>
</comment>
<dbReference type="Gene3D" id="1.20.140.40">
    <property type="entry name" value="Invertase/pectin methylesterase inhibitor family protein"/>
    <property type="match status" value="1"/>
</dbReference>
<organism evidence="9 10">
    <name type="scientific">Camellia sinensis var. sinensis</name>
    <name type="common">China tea</name>
    <dbReference type="NCBI Taxonomy" id="542762"/>
    <lineage>
        <taxon>Eukaryota</taxon>
        <taxon>Viridiplantae</taxon>
        <taxon>Streptophyta</taxon>
        <taxon>Embryophyta</taxon>
        <taxon>Tracheophyta</taxon>
        <taxon>Spermatophyta</taxon>
        <taxon>Magnoliopsida</taxon>
        <taxon>eudicotyledons</taxon>
        <taxon>Gunneridae</taxon>
        <taxon>Pentapetalae</taxon>
        <taxon>asterids</taxon>
        <taxon>Ericales</taxon>
        <taxon>Theaceae</taxon>
        <taxon>Camellia</taxon>
    </lineage>
</organism>
<dbReference type="PANTHER" id="PTHR31080">
    <property type="entry name" value="PECTINESTERASE INHIBITOR-LIKE"/>
    <property type="match status" value="1"/>
</dbReference>
<evidence type="ECO:0000256" key="6">
    <source>
        <dbReference type="ARBA" id="ARBA00023180"/>
    </source>
</evidence>
<dbReference type="SUPFAM" id="SSF101148">
    <property type="entry name" value="Plant invertase/pectin methylesterase inhibitor"/>
    <property type="match status" value="1"/>
</dbReference>